<keyword evidence="2" id="KW-1185">Reference proteome</keyword>
<protein>
    <submittedName>
        <fullName evidence="3">SHSP domain-containing protein</fullName>
    </submittedName>
</protein>
<dbReference type="Proteomes" id="UP000050761">
    <property type="component" value="Unassembled WGS sequence"/>
</dbReference>
<dbReference type="OrthoDB" id="1431247at2759"/>
<dbReference type="EMBL" id="UZAH01025613">
    <property type="protein sequence ID" value="VDO67257.1"/>
    <property type="molecule type" value="Genomic_DNA"/>
</dbReference>
<dbReference type="InterPro" id="IPR008978">
    <property type="entry name" value="HSP20-like_chaperone"/>
</dbReference>
<reference evidence="3" key="2">
    <citation type="submission" date="2019-09" db="UniProtKB">
        <authorList>
            <consortium name="WormBaseParasite"/>
        </authorList>
    </citation>
    <scope>IDENTIFICATION</scope>
</reference>
<sequence>MPSSPCLSRRSPSYYDANDDTGFVLFIQLCCSLYLAIIRQDVGPLDRLNRFGLKHNMDRMDHRIMPYWRDADHSKLHVGNTNEVVNDERSSYIERDMTTKEVKAEHRYIKKAFFHKWTLPKECDVEAVRMELDNVGHLSVEEPKTG</sequence>
<evidence type="ECO:0000313" key="3">
    <source>
        <dbReference type="WBParaSite" id="HPBE_0000617301-mRNA-1"/>
    </source>
</evidence>
<name>A0A183FHD9_HELPZ</name>
<evidence type="ECO:0000313" key="1">
    <source>
        <dbReference type="EMBL" id="VDO67257.1"/>
    </source>
</evidence>
<dbReference type="Gene3D" id="2.60.40.790">
    <property type="match status" value="1"/>
</dbReference>
<proteinExistence type="predicted"/>
<dbReference type="WBParaSite" id="HPBE_0000617301-mRNA-1">
    <property type="protein sequence ID" value="HPBE_0000617301-mRNA-1"/>
    <property type="gene ID" value="HPBE_0000617301"/>
</dbReference>
<accession>A0A3P7Y3E3</accession>
<organism evidence="2 3">
    <name type="scientific">Heligmosomoides polygyrus</name>
    <name type="common">Parasitic roundworm</name>
    <dbReference type="NCBI Taxonomy" id="6339"/>
    <lineage>
        <taxon>Eukaryota</taxon>
        <taxon>Metazoa</taxon>
        <taxon>Ecdysozoa</taxon>
        <taxon>Nematoda</taxon>
        <taxon>Chromadorea</taxon>
        <taxon>Rhabditida</taxon>
        <taxon>Rhabditina</taxon>
        <taxon>Rhabditomorpha</taxon>
        <taxon>Strongyloidea</taxon>
        <taxon>Heligmosomidae</taxon>
        <taxon>Heligmosomoides</taxon>
    </lineage>
</organism>
<accession>A0A183FHD9</accession>
<reference evidence="1 2" key="1">
    <citation type="submission" date="2018-11" db="EMBL/GenBank/DDBJ databases">
        <authorList>
            <consortium name="Pathogen Informatics"/>
        </authorList>
    </citation>
    <scope>NUCLEOTIDE SEQUENCE [LARGE SCALE GENOMIC DNA]</scope>
</reference>
<dbReference type="AlphaFoldDB" id="A0A183FHD9"/>
<gene>
    <name evidence="1" type="ORF">HPBE_LOCUS6174</name>
</gene>
<evidence type="ECO:0000313" key="2">
    <source>
        <dbReference type="Proteomes" id="UP000050761"/>
    </source>
</evidence>